<dbReference type="EMBL" id="JBHSBN010000005">
    <property type="protein sequence ID" value="MFC4106163.1"/>
    <property type="molecule type" value="Genomic_DNA"/>
</dbReference>
<reference evidence="3" key="1">
    <citation type="journal article" date="2019" name="Int. J. Syst. Evol. Microbiol.">
        <title>The Global Catalogue of Microorganisms (GCM) 10K type strain sequencing project: providing services to taxonomists for standard genome sequencing and annotation.</title>
        <authorList>
            <consortium name="The Broad Institute Genomics Platform"/>
            <consortium name="The Broad Institute Genome Sequencing Center for Infectious Disease"/>
            <person name="Wu L."/>
            <person name="Ma J."/>
        </authorList>
    </citation>
    <scope>NUCLEOTIDE SEQUENCE [LARGE SCALE GENOMIC DNA]</scope>
    <source>
        <strain evidence="3">2902at01</strain>
    </source>
</reference>
<evidence type="ECO:0000313" key="3">
    <source>
        <dbReference type="Proteomes" id="UP001595868"/>
    </source>
</evidence>
<keyword evidence="3" id="KW-1185">Reference proteome</keyword>
<evidence type="ECO:0000313" key="2">
    <source>
        <dbReference type="EMBL" id="MFC4106163.1"/>
    </source>
</evidence>
<comment type="caution">
    <text evidence="2">The sequence shown here is derived from an EMBL/GenBank/DDBJ whole genome shotgun (WGS) entry which is preliminary data.</text>
</comment>
<proteinExistence type="predicted"/>
<feature type="region of interest" description="Disordered" evidence="1">
    <location>
        <begin position="283"/>
        <end position="306"/>
    </location>
</feature>
<evidence type="ECO:0008006" key="4">
    <source>
        <dbReference type="Google" id="ProtNLM"/>
    </source>
</evidence>
<name>A0ABV8KJ97_9ACTN</name>
<feature type="compositionally biased region" description="Basic residues" evidence="1">
    <location>
        <begin position="283"/>
        <end position="298"/>
    </location>
</feature>
<sequence length="306" mass="34128">MSNPFAGIQDEKPLNGFRARARLLDDAKRGFMPMRKLFVQRPAGSTVRASVLADLVTGRHERALDALLLLHALVPVLDDEKPFLLATWARMLSTETTKWNTQTVSRAFDLLAEFKLVEREPRGRRVLVRPLREDGSGEEWTHPGVGENVGKGYFTIPHDYWKSGLADRLAMPGKAMFLIMLAETTQKPTFSMAVERAPEWYGISERTAERGYKELRTQRTEIGQPVLLEHRQVVAEPRSPTGLRAVWHRALENPYSMTARGALQRATAAESRAASIAGVVKAPAKKRLKRPAGQKAGRKVAEQGSA</sequence>
<organism evidence="2 3">
    <name type="scientific">Micromonospora zhanjiangensis</name>
    <dbReference type="NCBI Taxonomy" id="1522057"/>
    <lineage>
        <taxon>Bacteria</taxon>
        <taxon>Bacillati</taxon>
        <taxon>Actinomycetota</taxon>
        <taxon>Actinomycetes</taxon>
        <taxon>Micromonosporales</taxon>
        <taxon>Micromonosporaceae</taxon>
        <taxon>Micromonospora</taxon>
    </lineage>
</organism>
<accession>A0ABV8KJ97</accession>
<protein>
    <recommendedName>
        <fullName evidence="4">Helix-turn-helix domain-containing protein</fullName>
    </recommendedName>
</protein>
<gene>
    <name evidence="2" type="ORF">ACFOX0_09460</name>
</gene>
<evidence type="ECO:0000256" key="1">
    <source>
        <dbReference type="SAM" id="MobiDB-lite"/>
    </source>
</evidence>
<dbReference type="Proteomes" id="UP001595868">
    <property type="component" value="Unassembled WGS sequence"/>
</dbReference>
<dbReference type="RefSeq" id="WP_377543677.1">
    <property type="nucleotide sequence ID" value="NZ_JBHSBN010000005.1"/>
</dbReference>